<dbReference type="PROSITE" id="PS51354">
    <property type="entry name" value="GLUTAREDOXIN_2"/>
    <property type="match status" value="1"/>
</dbReference>
<dbReference type="PANTHER" id="PTHR37170:SF1">
    <property type="entry name" value="GLUTAREDOXIN-LIKE PROTEIN"/>
    <property type="match status" value="1"/>
</dbReference>
<dbReference type="AlphaFoldDB" id="A8F7M4"/>
<name>A8F7M4_PSELT</name>
<dbReference type="Gene3D" id="3.40.30.10">
    <property type="entry name" value="Glutaredoxin"/>
    <property type="match status" value="2"/>
</dbReference>
<gene>
    <name evidence="3" type="ordered locus">Tlet_1604</name>
</gene>
<accession>A8F7M4</accession>
<protein>
    <submittedName>
        <fullName evidence="3">Glutaredoxin-like domain protein</fullName>
    </submittedName>
</protein>
<dbReference type="InterPro" id="IPR012336">
    <property type="entry name" value="Thioredoxin-like_fold"/>
</dbReference>
<dbReference type="InterPro" id="IPR036249">
    <property type="entry name" value="Thioredoxin-like_sf"/>
</dbReference>
<dbReference type="Proteomes" id="UP000002016">
    <property type="component" value="Chromosome"/>
</dbReference>
<dbReference type="Pfam" id="PF13098">
    <property type="entry name" value="Thioredoxin_2"/>
    <property type="match status" value="1"/>
</dbReference>
<dbReference type="eggNOG" id="COG3634">
    <property type="taxonomic scope" value="Bacteria"/>
</dbReference>
<dbReference type="Pfam" id="PF13192">
    <property type="entry name" value="Thioredoxin_3"/>
    <property type="match status" value="1"/>
</dbReference>
<evidence type="ECO:0000313" key="4">
    <source>
        <dbReference type="Proteomes" id="UP000002016"/>
    </source>
</evidence>
<evidence type="ECO:0000313" key="3">
    <source>
        <dbReference type="EMBL" id="ABV34158.1"/>
    </source>
</evidence>
<keyword evidence="4" id="KW-1185">Reference proteome</keyword>
<dbReference type="HOGENOM" id="CLU_082677_0_0_0"/>
<evidence type="ECO:0000259" key="1">
    <source>
        <dbReference type="Pfam" id="PF13098"/>
    </source>
</evidence>
<sequence>MPLINEKDVKYLKKVFSEQLVDSVKILIFVDDASECEYCDLTKQVLEELSAVDSKIEFYVYHVKKDREVAEMYKIEMAPAVVFLNKNGEDTRIRFYGIPSGHEFSSLIQDIITVSSGKPAFFNEDQIEKIRSIKSPVKIRVFVTPTCPYCPKAVLMAHNAAFINPNITAEMIEANEFPELSMNYGVSSVPHTFINDQRDFVGAYPENMFLQELLKAAGEN</sequence>
<dbReference type="KEGG" id="tle:Tlet_1604"/>
<dbReference type="OrthoDB" id="9806179at2"/>
<reference evidence="3 4" key="2">
    <citation type="journal article" date="2009" name="Proc. Natl. Acad. Sci. U.S.A.">
        <title>On the chimeric nature, thermophilic origin, and phylogenetic placement of the Thermotogales.</title>
        <authorList>
            <person name="Zhaxybayeva O."/>
            <person name="Swithers K.S."/>
            <person name="Lapierre P."/>
            <person name="Fournier G.P."/>
            <person name="Bickhart D.M."/>
            <person name="DeBoy R.T."/>
            <person name="Nelson K.E."/>
            <person name="Nesbo C.L."/>
            <person name="Doolittle W.F."/>
            <person name="Gogarten J.P."/>
            <person name="Noll K.M."/>
        </authorList>
    </citation>
    <scope>NUCLEOTIDE SEQUENCE [LARGE SCALE GENOMIC DNA]</scope>
    <source>
        <strain evidence="4">ATCC BAA-301 / DSM 14385 / NBRC 107922 / TMO</strain>
    </source>
</reference>
<feature type="domain" description="Thioredoxin-like fold" evidence="2">
    <location>
        <begin position="138"/>
        <end position="215"/>
    </location>
</feature>
<dbReference type="RefSeq" id="WP_012003634.1">
    <property type="nucleotide sequence ID" value="NC_009828.1"/>
</dbReference>
<reference evidence="3 4" key="1">
    <citation type="submission" date="2007-08" db="EMBL/GenBank/DDBJ databases">
        <title>Complete sequence of Thermotoga lettingae TMO.</title>
        <authorList>
            <consortium name="US DOE Joint Genome Institute"/>
            <person name="Copeland A."/>
            <person name="Lucas S."/>
            <person name="Lapidus A."/>
            <person name="Barry K."/>
            <person name="Glavina del Rio T."/>
            <person name="Dalin E."/>
            <person name="Tice H."/>
            <person name="Pitluck S."/>
            <person name="Foster B."/>
            <person name="Bruce D."/>
            <person name="Schmutz J."/>
            <person name="Larimer F."/>
            <person name="Land M."/>
            <person name="Hauser L."/>
            <person name="Kyrpides N."/>
            <person name="Mikhailova N."/>
            <person name="Nelson K."/>
            <person name="Gogarten J.P."/>
            <person name="Noll K."/>
            <person name="Richardson P."/>
        </authorList>
    </citation>
    <scope>NUCLEOTIDE SEQUENCE [LARGE SCALE GENOMIC DNA]</scope>
    <source>
        <strain evidence="4">ATCC BAA-301 / DSM 14385 / NBRC 107922 / TMO</strain>
    </source>
</reference>
<dbReference type="InterPro" id="IPR011903">
    <property type="entry name" value="TON_0319-like"/>
</dbReference>
<dbReference type="SUPFAM" id="SSF52833">
    <property type="entry name" value="Thioredoxin-like"/>
    <property type="match status" value="2"/>
</dbReference>
<dbReference type="EMBL" id="CP000812">
    <property type="protein sequence ID" value="ABV34158.1"/>
    <property type="molecule type" value="Genomic_DNA"/>
</dbReference>
<dbReference type="STRING" id="416591.Tlet_1604"/>
<proteinExistence type="predicted"/>
<evidence type="ECO:0000259" key="2">
    <source>
        <dbReference type="Pfam" id="PF13192"/>
    </source>
</evidence>
<feature type="domain" description="Thioredoxin-like fold" evidence="1">
    <location>
        <begin position="25"/>
        <end position="104"/>
    </location>
</feature>
<dbReference type="PANTHER" id="PTHR37170">
    <property type="entry name" value="GLUTAREDOXIN-RELATED"/>
    <property type="match status" value="1"/>
</dbReference>
<dbReference type="NCBIfam" id="TIGR02187">
    <property type="entry name" value="PDO_seleno_TRX"/>
    <property type="match status" value="1"/>
</dbReference>
<dbReference type="CDD" id="cd02973">
    <property type="entry name" value="TRX_GRX_like"/>
    <property type="match status" value="1"/>
</dbReference>
<organism evidence="3 4">
    <name type="scientific">Pseudothermotoga lettingae (strain ATCC BAA-301 / DSM 14385 / NBRC 107922 / TMO)</name>
    <name type="common">Thermotoga lettingae</name>
    <dbReference type="NCBI Taxonomy" id="416591"/>
    <lineage>
        <taxon>Bacteria</taxon>
        <taxon>Thermotogati</taxon>
        <taxon>Thermotogota</taxon>
        <taxon>Thermotogae</taxon>
        <taxon>Thermotogales</taxon>
        <taxon>Thermotogaceae</taxon>
        <taxon>Pseudothermotoga</taxon>
    </lineage>
</organism>